<name>A0ABR9QY67_9FIRM</name>
<dbReference type="SUPFAM" id="SSF52540">
    <property type="entry name" value="P-loop containing nucleoside triphosphate hydrolases"/>
    <property type="match status" value="1"/>
</dbReference>
<dbReference type="PANTHER" id="PTHR30050">
    <property type="entry name" value="CHROMOSOMAL REPLICATION INITIATOR PROTEIN DNAA"/>
    <property type="match status" value="1"/>
</dbReference>
<dbReference type="Proteomes" id="UP001516588">
    <property type="component" value="Unassembled WGS sequence"/>
</dbReference>
<dbReference type="RefSeq" id="WP_226385332.1">
    <property type="nucleotide sequence ID" value="NZ_JADCKA010000008.1"/>
</dbReference>
<dbReference type="PANTHER" id="PTHR30050:SF10">
    <property type="entry name" value="PHAGE-LIKE ELEMENT PBSX PROTEIN XKDC"/>
    <property type="match status" value="1"/>
</dbReference>
<keyword evidence="2" id="KW-0067">ATP-binding</keyword>
<organism evidence="2 3">
    <name type="scientific">Gallibacter intestinalis</name>
    <dbReference type="NCBI Taxonomy" id="2779356"/>
    <lineage>
        <taxon>Bacteria</taxon>
        <taxon>Bacillati</taxon>
        <taxon>Bacillota</taxon>
        <taxon>Clostridia</taxon>
        <taxon>Eubacteriales</taxon>
        <taxon>Eubacteriaceae</taxon>
        <taxon>Gallibacter</taxon>
    </lineage>
</organism>
<feature type="domain" description="IstB-like ATP-binding" evidence="1">
    <location>
        <begin position="51"/>
        <end position="209"/>
    </location>
</feature>
<dbReference type="InterPro" id="IPR002611">
    <property type="entry name" value="IstB_ATP-bd"/>
</dbReference>
<keyword evidence="2" id="KW-0547">Nucleotide-binding</keyword>
<dbReference type="GO" id="GO:0005524">
    <property type="term" value="F:ATP binding"/>
    <property type="evidence" value="ECO:0007669"/>
    <property type="project" value="UniProtKB-KW"/>
</dbReference>
<evidence type="ECO:0000259" key="1">
    <source>
        <dbReference type="Pfam" id="PF01695"/>
    </source>
</evidence>
<comment type="caution">
    <text evidence="2">The sequence shown here is derived from an EMBL/GenBank/DDBJ whole genome shotgun (WGS) entry which is preliminary data.</text>
</comment>
<dbReference type="EMBL" id="JADCKA010000008">
    <property type="protein sequence ID" value="MBE5035682.1"/>
    <property type="molecule type" value="Genomic_DNA"/>
</dbReference>
<accession>A0ABR9QY67</accession>
<protein>
    <submittedName>
        <fullName evidence="2">ATP-binding protein</fullName>
    </submittedName>
</protein>
<dbReference type="Gene3D" id="3.40.50.300">
    <property type="entry name" value="P-loop containing nucleotide triphosphate hydrolases"/>
    <property type="match status" value="1"/>
</dbReference>
<sequence>MRAEIEKIIANIRPTLSEPVYDCPICKDTGYIETVIDGYEYAKECECQIREREQKRQEKYIAESGLQTVLDSMTFDTYEETEKANANLKATARAYLNEYQDYWWYISGVSGCGKTHITTAICGELIKQGIPVHYMQWRDESTEIKSLVNDDAKYGEKMRRLKKVNVLYIDDFFKGAVTEADIKLAFEIINARYIAKLPTLFSSELSVAEILDIDEAIAGRINQRADKYVLNVRKIGNRRL</sequence>
<proteinExistence type="predicted"/>
<keyword evidence="3" id="KW-1185">Reference proteome</keyword>
<dbReference type="InterPro" id="IPR027417">
    <property type="entry name" value="P-loop_NTPase"/>
</dbReference>
<evidence type="ECO:0000313" key="3">
    <source>
        <dbReference type="Proteomes" id="UP001516588"/>
    </source>
</evidence>
<reference evidence="2 3" key="1">
    <citation type="submission" date="2020-10" db="EMBL/GenBank/DDBJ databases">
        <title>ChiBAC.</title>
        <authorList>
            <person name="Zenner C."/>
            <person name="Hitch T.C.A."/>
            <person name="Clavel T."/>
        </authorList>
    </citation>
    <scope>NUCLEOTIDE SEQUENCE [LARGE SCALE GENOMIC DNA]</scope>
    <source>
        <strain evidence="2 3">DSM 108706</strain>
    </source>
</reference>
<dbReference type="Pfam" id="PF01695">
    <property type="entry name" value="IstB_IS21"/>
    <property type="match status" value="1"/>
</dbReference>
<dbReference type="CDD" id="cd00009">
    <property type="entry name" value="AAA"/>
    <property type="match status" value="1"/>
</dbReference>
<gene>
    <name evidence="2" type="ORF">INF20_05235</name>
</gene>
<evidence type="ECO:0000313" key="2">
    <source>
        <dbReference type="EMBL" id="MBE5035682.1"/>
    </source>
</evidence>